<dbReference type="Gramene" id="EOY12811">
    <property type="protein sequence ID" value="EOY12811"/>
    <property type="gene ID" value="TCM_031331"/>
</dbReference>
<dbReference type="Gene3D" id="2.40.330.10">
    <property type="entry name" value="DNA-binding pseudobarrel domain"/>
    <property type="match status" value="1"/>
</dbReference>
<proteinExistence type="predicted"/>
<comment type="subcellular location">
    <subcellularLocation>
        <location evidence="1">Nucleus</location>
    </subcellularLocation>
</comment>
<reference evidence="6 7" key="1">
    <citation type="journal article" date="2013" name="Genome Biol.">
        <title>The genome sequence of the most widely cultivated cacao type and its use to identify candidate genes regulating pod color.</title>
        <authorList>
            <person name="Motamayor J.C."/>
            <person name="Mockaitis K."/>
            <person name="Schmutz J."/>
            <person name="Haiminen N."/>
            <person name="Iii D.L."/>
            <person name="Cornejo O."/>
            <person name="Findley S.D."/>
            <person name="Zheng P."/>
            <person name="Utro F."/>
            <person name="Royaert S."/>
            <person name="Saski C."/>
            <person name="Jenkins J."/>
            <person name="Podicheti R."/>
            <person name="Zhao M."/>
            <person name="Scheffler B.E."/>
            <person name="Stack J.C."/>
            <person name="Feltus F.A."/>
            <person name="Mustiga G.M."/>
            <person name="Amores F."/>
            <person name="Phillips W."/>
            <person name="Marelli J.P."/>
            <person name="May G.D."/>
            <person name="Shapiro H."/>
            <person name="Ma J."/>
            <person name="Bustamante C.D."/>
            <person name="Schnell R.J."/>
            <person name="Main D."/>
            <person name="Gilbert D."/>
            <person name="Parida L."/>
            <person name="Kuhn D.N."/>
        </authorList>
    </citation>
    <scope>NUCLEOTIDE SEQUENCE [LARGE SCALE GENOMIC DNA]</scope>
    <source>
        <strain evidence="7">cv. Matina 1-6</strain>
    </source>
</reference>
<dbReference type="HOGENOM" id="CLU_134721_1_1_1"/>
<dbReference type="GO" id="GO:0005634">
    <property type="term" value="C:nucleus"/>
    <property type="evidence" value="ECO:0007669"/>
    <property type="project" value="UniProtKB-SubCell"/>
</dbReference>
<evidence type="ECO:0008006" key="8">
    <source>
        <dbReference type="Google" id="ProtNLM"/>
    </source>
</evidence>
<evidence type="ECO:0000256" key="5">
    <source>
        <dbReference type="ARBA" id="ARBA00023242"/>
    </source>
</evidence>
<evidence type="ECO:0000256" key="3">
    <source>
        <dbReference type="ARBA" id="ARBA00023125"/>
    </source>
</evidence>
<evidence type="ECO:0000256" key="4">
    <source>
        <dbReference type="ARBA" id="ARBA00023163"/>
    </source>
</evidence>
<keyword evidence="2" id="KW-0805">Transcription regulation</keyword>
<dbReference type="InParanoid" id="A0A061F6Z1"/>
<keyword evidence="3" id="KW-0238">DNA-binding</keyword>
<evidence type="ECO:0000313" key="6">
    <source>
        <dbReference type="EMBL" id="EOY12811.1"/>
    </source>
</evidence>
<protein>
    <recommendedName>
        <fullName evidence="8">TF-B3 domain-containing protein</fullName>
    </recommendedName>
</protein>
<keyword evidence="7" id="KW-1185">Reference proteome</keyword>
<evidence type="ECO:0000256" key="2">
    <source>
        <dbReference type="ARBA" id="ARBA00023015"/>
    </source>
</evidence>
<accession>A0A061F6Z1</accession>
<keyword evidence="5" id="KW-0539">Nucleus</keyword>
<organism evidence="6 7">
    <name type="scientific">Theobroma cacao</name>
    <name type="common">Cacao</name>
    <name type="synonym">Cocoa</name>
    <dbReference type="NCBI Taxonomy" id="3641"/>
    <lineage>
        <taxon>Eukaryota</taxon>
        <taxon>Viridiplantae</taxon>
        <taxon>Streptophyta</taxon>
        <taxon>Embryophyta</taxon>
        <taxon>Tracheophyta</taxon>
        <taxon>Spermatophyta</taxon>
        <taxon>Magnoliopsida</taxon>
        <taxon>eudicotyledons</taxon>
        <taxon>Gunneridae</taxon>
        <taxon>Pentapetalae</taxon>
        <taxon>rosids</taxon>
        <taxon>malvids</taxon>
        <taxon>Malvales</taxon>
        <taxon>Malvaceae</taxon>
        <taxon>Byttnerioideae</taxon>
        <taxon>Theobroma</taxon>
    </lineage>
</organism>
<name>A0A061F6Z1_THECC</name>
<dbReference type="GO" id="GO:0003677">
    <property type="term" value="F:DNA binding"/>
    <property type="evidence" value="ECO:0007669"/>
    <property type="project" value="UniProtKB-KW"/>
</dbReference>
<dbReference type="SUPFAM" id="SSF101936">
    <property type="entry name" value="DNA-binding pseudobarrel domain"/>
    <property type="match status" value="1"/>
</dbReference>
<evidence type="ECO:0000256" key="1">
    <source>
        <dbReference type="ARBA" id="ARBA00004123"/>
    </source>
</evidence>
<keyword evidence="4" id="KW-0804">Transcription</keyword>
<sequence length="127" mass="14551">MATFSKTLEAEDLKKGLLIPSSFMDTLSRDGKKFYMHAVDKAGQAWKFPCFIEQSGSLEFVGRKDARANPSAISVRWRAFIHQKDARVGDIVFLHQVSMDDNRMEMQLRIEVKKKIKLFGVDLWAVV</sequence>
<dbReference type="EMBL" id="CM001885">
    <property type="protein sequence ID" value="EOY12811.1"/>
    <property type="molecule type" value="Genomic_DNA"/>
</dbReference>
<dbReference type="Proteomes" id="UP000026915">
    <property type="component" value="Chromosome 7"/>
</dbReference>
<evidence type="ECO:0000313" key="7">
    <source>
        <dbReference type="Proteomes" id="UP000026915"/>
    </source>
</evidence>
<gene>
    <name evidence="6" type="ORF">TCM_031331</name>
</gene>
<dbReference type="InterPro" id="IPR015300">
    <property type="entry name" value="DNA-bd_pseudobarrel_sf"/>
</dbReference>
<dbReference type="AlphaFoldDB" id="A0A061F6Z1"/>